<dbReference type="PANTHER" id="PTHR30545">
    <property type="entry name" value="SUGAR FERMENTATION STIMULATION PROTEIN A"/>
    <property type="match status" value="1"/>
</dbReference>
<dbReference type="Gene3D" id="2.40.50.580">
    <property type="match status" value="1"/>
</dbReference>
<evidence type="ECO:0000313" key="4">
    <source>
        <dbReference type="EMBL" id="MBC5731997.1"/>
    </source>
</evidence>
<dbReference type="Gene3D" id="3.40.1350.60">
    <property type="match status" value="1"/>
</dbReference>
<sequence length="230" mass="25987">MRYKQVKRGIFLARPNRFIAHVEVDGSMEVVHVKNTGRCRELLVPGAVVYLEKADQPKRKTQFDLIAVKKGSLLINMDAQAPNQVFGEWAQVGEWVPGLTLLKPETKFGHSRFDFYWEAENFSTKRRGFVEVKGVTLEENGVVLFPDAPTERGVKHIEELIACHAAGYEAALCFVVQMEGMRCFRPNDRTHPAFGEALRRAREAGVQIFARECRVSPDSLMLTGNIPVEL</sequence>
<evidence type="ECO:0000256" key="1">
    <source>
        <dbReference type="HAMAP-Rule" id="MF_00095"/>
    </source>
</evidence>
<feature type="domain" description="SfsA N-terminal OB" evidence="3">
    <location>
        <begin position="12"/>
        <end position="76"/>
    </location>
</feature>
<dbReference type="Pfam" id="PF17746">
    <property type="entry name" value="SfsA_N"/>
    <property type="match status" value="1"/>
</dbReference>
<accession>A0ABR7HWV0</accession>
<reference evidence="4 5" key="1">
    <citation type="submission" date="2020-08" db="EMBL/GenBank/DDBJ databases">
        <title>Genome public.</title>
        <authorList>
            <person name="Liu C."/>
            <person name="Sun Q."/>
        </authorList>
    </citation>
    <scope>NUCLEOTIDE SEQUENCE [LARGE SCALE GENOMIC DNA]</scope>
    <source>
        <strain evidence="4 5">New-38</strain>
    </source>
</reference>
<dbReference type="Pfam" id="PF03749">
    <property type="entry name" value="SfsA"/>
    <property type="match status" value="1"/>
</dbReference>
<dbReference type="EMBL" id="JACOPR010000013">
    <property type="protein sequence ID" value="MBC5731997.1"/>
    <property type="molecule type" value="Genomic_DNA"/>
</dbReference>
<dbReference type="InterPro" id="IPR041465">
    <property type="entry name" value="SfsA_N"/>
</dbReference>
<dbReference type="NCBIfam" id="TIGR00230">
    <property type="entry name" value="sfsA"/>
    <property type="match status" value="1"/>
</dbReference>
<name>A0ABR7HWV0_9FIRM</name>
<protein>
    <recommendedName>
        <fullName evidence="1">Sugar fermentation stimulation protein homolog</fullName>
    </recommendedName>
</protein>
<feature type="domain" description="Sugar fermentation stimulation protein C-terminal" evidence="2">
    <location>
        <begin position="80"/>
        <end position="218"/>
    </location>
</feature>
<proteinExistence type="inferred from homology"/>
<dbReference type="HAMAP" id="MF_00095">
    <property type="entry name" value="SfsA"/>
    <property type="match status" value="1"/>
</dbReference>
<evidence type="ECO:0000259" key="3">
    <source>
        <dbReference type="Pfam" id="PF17746"/>
    </source>
</evidence>
<dbReference type="InterPro" id="IPR005224">
    <property type="entry name" value="SfsA"/>
</dbReference>
<evidence type="ECO:0000259" key="2">
    <source>
        <dbReference type="Pfam" id="PF03749"/>
    </source>
</evidence>
<comment type="similarity">
    <text evidence="1">Belongs to the SfsA family.</text>
</comment>
<dbReference type="Proteomes" id="UP000660021">
    <property type="component" value="Unassembled WGS sequence"/>
</dbReference>
<keyword evidence="5" id="KW-1185">Reference proteome</keyword>
<dbReference type="CDD" id="cd22359">
    <property type="entry name" value="SfsA-like_bacterial"/>
    <property type="match status" value="1"/>
</dbReference>
<gene>
    <name evidence="1 4" type="primary">sfsA</name>
    <name evidence="4" type="ORF">H8S34_14335</name>
</gene>
<dbReference type="RefSeq" id="WP_186964370.1">
    <property type="nucleotide sequence ID" value="NZ_JACOPR010000013.1"/>
</dbReference>
<evidence type="ECO:0000313" key="5">
    <source>
        <dbReference type="Proteomes" id="UP000660021"/>
    </source>
</evidence>
<dbReference type="PANTHER" id="PTHR30545:SF2">
    <property type="entry name" value="SUGAR FERMENTATION STIMULATION PROTEIN A"/>
    <property type="match status" value="1"/>
</dbReference>
<comment type="caution">
    <text evidence="4">The sequence shown here is derived from an EMBL/GenBank/DDBJ whole genome shotgun (WGS) entry which is preliminary data.</text>
</comment>
<dbReference type="InterPro" id="IPR040452">
    <property type="entry name" value="SfsA_C"/>
</dbReference>
<organism evidence="4 5">
    <name type="scientific">Pseudoflavonifractor hominis</name>
    <dbReference type="NCBI Taxonomy" id="2763059"/>
    <lineage>
        <taxon>Bacteria</taxon>
        <taxon>Bacillati</taxon>
        <taxon>Bacillota</taxon>
        <taxon>Clostridia</taxon>
        <taxon>Eubacteriales</taxon>
        <taxon>Oscillospiraceae</taxon>
        <taxon>Pseudoflavonifractor</taxon>
    </lineage>
</organism>